<sequence>MTLLPDRDSVRAFLEESYRPESPRMQVMLGSPIPEIVEEEAVRIVTAKGLVPDRRLNRLQSRPGESALRTDDVVDFFQRYGHEYCAALFPLSGGLDRDRIAAAAAAEGIDVGWTDNDLT</sequence>
<comment type="caution">
    <text evidence="1">The sequence shown here is derived from an EMBL/GenBank/DDBJ whole genome shotgun (WGS) entry which is preliminary data.</text>
</comment>
<gene>
    <name evidence="1" type="ORF">N1028_03770</name>
</gene>
<dbReference type="EMBL" id="JANLCK010000002">
    <property type="protein sequence ID" value="MCS5725007.1"/>
    <property type="molecule type" value="Genomic_DNA"/>
</dbReference>
<accession>A0AA41XBB0</accession>
<dbReference type="Proteomes" id="UP001165587">
    <property type="component" value="Unassembled WGS sequence"/>
</dbReference>
<reference evidence="1" key="1">
    <citation type="submission" date="2022-08" db="EMBL/GenBank/DDBJ databases">
        <authorList>
            <person name="Deng Y."/>
            <person name="Han X.-F."/>
            <person name="Zhang Y.-Q."/>
        </authorList>
    </citation>
    <scope>NUCLEOTIDE SEQUENCE</scope>
    <source>
        <strain evidence="1">CPCC 203407</strain>
    </source>
</reference>
<dbReference type="RefSeq" id="WP_259525485.1">
    <property type="nucleotide sequence ID" value="NZ_JANLCK010000002.1"/>
</dbReference>
<protein>
    <submittedName>
        <fullName evidence="1">Uncharacterized protein</fullName>
    </submittedName>
</protein>
<name>A0AA41XBB0_9MICO</name>
<proteinExistence type="predicted"/>
<dbReference type="AlphaFoldDB" id="A0AA41XBB0"/>
<evidence type="ECO:0000313" key="1">
    <source>
        <dbReference type="EMBL" id="MCS5725007.1"/>
    </source>
</evidence>
<evidence type="ECO:0000313" key="2">
    <source>
        <dbReference type="Proteomes" id="UP001165587"/>
    </source>
</evidence>
<keyword evidence="2" id="KW-1185">Reference proteome</keyword>
<organism evidence="1 2">
    <name type="scientific">Herbiconiux oxytropis</name>
    <dbReference type="NCBI Taxonomy" id="2970915"/>
    <lineage>
        <taxon>Bacteria</taxon>
        <taxon>Bacillati</taxon>
        <taxon>Actinomycetota</taxon>
        <taxon>Actinomycetes</taxon>
        <taxon>Micrococcales</taxon>
        <taxon>Microbacteriaceae</taxon>
        <taxon>Herbiconiux</taxon>
    </lineage>
</organism>